<keyword evidence="1" id="KW-0732">Signal</keyword>
<accession>A0A8T0HQ44</accession>
<evidence type="ECO:0000313" key="3">
    <source>
        <dbReference type="Proteomes" id="UP000822688"/>
    </source>
</evidence>
<evidence type="ECO:0000256" key="1">
    <source>
        <dbReference type="SAM" id="SignalP"/>
    </source>
</evidence>
<dbReference type="EMBL" id="CM026426">
    <property type="protein sequence ID" value="KAG0573024.1"/>
    <property type="molecule type" value="Genomic_DNA"/>
</dbReference>
<sequence length="51" mass="5958">MLKLALLKVVAWVDAHFVYVKAVSTKRLSFEEMSDSFQHWCLRFSGCRCGY</sequence>
<dbReference type="Proteomes" id="UP000822688">
    <property type="component" value="Chromosome V"/>
</dbReference>
<reference evidence="2" key="1">
    <citation type="submission" date="2020-06" db="EMBL/GenBank/DDBJ databases">
        <title>WGS assembly of Ceratodon purpureus strain R40.</title>
        <authorList>
            <person name="Carey S.B."/>
            <person name="Jenkins J."/>
            <person name="Shu S."/>
            <person name="Lovell J.T."/>
            <person name="Sreedasyam A."/>
            <person name="Maumus F."/>
            <person name="Tiley G.P."/>
            <person name="Fernandez-Pozo N."/>
            <person name="Barry K."/>
            <person name="Chen C."/>
            <person name="Wang M."/>
            <person name="Lipzen A."/>
            <person name="Daum C."/>
            <person name="Saski C.A."/>
            <person name="Payton A.C."/>
            <person name="Mcbreen J.C."/>
            <person name="Conrad R.E."/>
            <person name="Kollar L.M."/>
            <person name="Olsson S."/>
            <person name="Huttunen S."/>
            <person name="Landis J.B."/>
            <person name="Wickett N.J."/>
            <person name="Johnson M.G."/>
            <person name="Rensing S.A."/>
            <person name="Grimwood J."/>
            <person name="Schmutz J."/>
            <person name="Mcdaniel S.F."/>
        </authorList>
    </citation>
    <scope>NUCLEOTIDE SEQUENCE</scope>
    <source>
        <strain evidence="2">R40</strain>
    </source>
</reference>
<evidence type="ECO:0000313" key="2">
    <source>
        <dbReference type="EMBL" id="KAG0573024.1"/>
    </source>
</evidence>
<feature type="chain" id="PRO_5035838464" evidence="1">
    <location>
        <begin position="23"/>
        <end position="51"/>
    </location>
</feature>
<name>A0A8T0HQ44_CERPU</name>
<keyword evidence="3" id="KW-1185">Reference proteome</keyword>
<gene>
    <name evidence="2" type="ORF">KC19_VG142000</name>
</gene>
<organism evidence="2 3">
    <name type="scientific">Ceratodon purpureus</name>
    <name type="common">Fire moss</name>
    <name type="synonym">Dicranum purpureum</name>
    <dbReference type="NCBI Taxonomy" id="3225"/>
    <lineage>
        <taxon>Eukaryota</taxon>
        <taxon>Viridiplantae</taxon>
        <taxon>Streptophyta</taxon>
        <taxon>Embryophyta</taxon>
        <taxon>Bryophyta</taxon>
        <taxon>Bryophytina</taxon>
        <taxon>Bryopsida</taxon>
        <taxon>Dicranidae</taxon>
        <taxon>Pseudoditrichales</taxon>
        <taxon>Ditrichaceae</taxon>
        <taxon>Ceratodon</taxon>
    </lineage>
</organism>
<feature type="signal peptide" evidence="1">
    <location>
        <begin position="1"/>
        <end position="22"/>
    </location>
</feature>
<proteinExistence type="predicted"/>
<dbReference type="AlphaFoldDB" id="A0A8T0HQ44"/>
<comment type="caution">
    <text evidence="2">The sequence shown here is derived from an EMBL/GenBank/DDBJ whole genome shotgun (WGS) entry which is preliminary data.</text>
</comment>
<protein>
    <submittedName>
        <fullName evidence="2">Uncharacterized protein</fullName>
    </submittedName>
</protein>